<dbReference type="AlphaFoldDB" id="A0A2T0W9D6"/>
<dbReference type="RefSeq" id="WP_106191850.1">
    <property type="nucleotide sequence ID" value="NZ_PVTO01000005.1"/>
</dbReference>
<reference evidence="1 2" key="1">
    <citation type="submission" date="2018-03" db="EMBL/GenBank/DDBJ databases">
        <title>Genomic Encyclopedia of Archaeal and Bacterial Type Strains, Phase II (KMG-II): from individual species to whole genera.</title>
        <authorList>
            <person name="Goeker M."/>
        </authorList>
    </citation>
    <scope>NUCLEOTIDE SEQUENCE [LARGE SCALE GENOMIC DNA]</scope>
    <source>
        <strain evidence="1 2">DSM 13175</strain>
    </source>
</reference>
<comment type="caution">
    <text evidence="1">The sequence shown here is derived from an EMBL/GenBank/DDBJ whole genome shotgun (WGS) entry which is preliminary data.</text>
</comment>
<evidence type="ECO:0008006" key="3">
    <source>
        <dbReference type="Google" id="ProtNLM"/>
    </source>
</evidence>
<gene>
    <name evidence="1" type="ORF">CLV38_105101</name>
</gene>
<evidence type="ECO:0000313" key="1">
    <source>
        <dbReference type="EMBL" id="PRY83320.1"/>
    </source>
</evidence>
<dbReference type="Proteomes" id="UP000238205">
    <property type="component" value="Unassembled WGS sequence"/>
</dbReference>
<keyword evidence="2" id="KW-1185">Reference proteome</keyword>
<proteinExistence type="predicted"/>
<sequence length="104" mass="11820">MSPLRKKIVLGLIITFVLVMSAYAFNAHLQKRALETDTLAYLESEGVNTETAIENSYIGNGAGRQDFYVMYITLEDTPTTTHLFTYRENTQDIFLFDTIESQAK</sequence>
<evidence type="ECO:0000313" key="2">
    <source>
        <dbReference type="Proteomes" id="UP000238205"/>
    </source>
</evidence>
<name>A0A2T0W9D6_9LACT</name>
<protein>
    <recommendedName>
        <fullName evidence="3">DUF3139 domain-containing protein</fullName>
    </recommendedName>
</protein>
<accession>A0A2T0W9D6</accession>
<dbReference type="OrthoDB" id="2678071at2"/>
<organism evidence="1 2">
    <name type="scientific">Alkalibacterium olivapovliticus</name>
    <dbReference type="NCBI Taxonomy" id="99907"/>
    <lineage>
        <taxon>Bacteria</taxon>
        <taxon>Bacillati</taxon>
        <taxon>Bacillota</taxon>
        <taxon>Bacilli</taxon>
        <taxon>Lactobacillales</taxon>
        <taxon>Carnobacteriaceae</taxon>
        <taxon>Alkalibacterium</taxon>
    </lineage>
</organism>
<dbReference type="EMBL" id="PVTO01000005">
    <property type="protein sequence ID" value="PRY83320.1"/>
    <property type="molecule type" value="Genomic_DNA"/>
</dbReference>